<accession>A0A835C496</accession>
<evidence type="ECO:0000313" key="2">
    <source>
        <dbReference type="EMBL" id="KAF8713944.1"/>
    </source>
</evidence>
<feature type="region of interest" description="Disordered" evidence="1">
    <location>
        <begin position="86"/>
        <end position="141"/>
    </location>
</feature>
<dbReference type="AlphaFoldDB" id="A0A835C496"/>
<dbReference type="EMBL" id="JACEFO010001739">
    <property type="protein sequence ID" value="KAF8713944.1"/>
    <property type="molecule type" value="Genomic_DNA"/>
</dbReference>
<comment type="caution">
    <text evidence="2">The sequence shown here is derived from an EMBL/GenBank/DDBJ whole genome shotgun (WGS) entry which is preliminary data.</text>
</comment>
<reference evidence="2" key="1">
    <citation type="submission" date="2020-07" db="EMBL/GenBank/DDBJ databases">
        <title>Genome sequence and genetic diversity analysis of an under-domesticated orphan crop, white fonio (Digitaria exilis).</title>
        <authorList>
            <person name="Bennetzen J.L."/>
            <person name="Chen S."/>
            <person name="Ma X."/>
            <person name="Wang X."/>
            <person name="Yssel A.E.J."/>
            <person name="Chaluvadi S.R."/>
            <person name="Johnson M."/>
            <person name="Gangashetty P."/>
            <person name="Hamidou F."/>
            <person name="Sanogo M.D."/>
            <person name="Zwaenepoel A."/>
            <person name="Wallace J."/>
            <person name="Van De Peer Y."/>
            <person name="Van Deynze A."/>
        </authorList>
    </citation>
    <scope>NUCLEOTIDE SEQUENCE</scope>
    <source>
        <tissue evidence="2">Leaves</tissue>
    </source>
</reference>
<gene>
    <name evidence="2" type="ORF">HU200_027928</name>
</gene>
<protein>
    <submittedName>
        <fullName evidence="2">Uncharacterized protein</fullName>
    </submittedName>
</protein>
<evidence type="ECO:0000313" key="3">
    <source>
        <dbReference type="Proteomes" id="UP000636709"/>
    </source>
</evidence>
<name>A0A835C496_9POAL</name>
<evidence type="ECO:0000256" key="1">
    <source>
        <dbReference type="SAM" id="MobiDB-lite"/>
    </source>
</evidence>
<feature type="compositionally biased region" description="Low complexity" evidence="1">
    <location>
        <begin position="109"/>
        <end position="126"/>
    </location>
</feature>
<keyword evidence="3" id="KW-1185">Reference proteome</keyword>
<feature type="region of interest" description="Disordered" evidence="1">
    <location>
        <begin position="169"/>
        <end position="190"/>
    </location>
</feature>
<proteinExistence type="predicted"/>
<dbReference type="Proteomes" id="UP000636709">
    <property type="component" value="Unassembled WGS sequence"/>
</dbReference>
<organism evidence="2 3">
    <name type="scientific">Digitaria exilis</name>
    <dbReference type="NCBI Taxonomy" id="1010633"/>
    <lineage>
        <taxon>Eukaryota</taxon>
        <taxon>Viridiplantae</taxon>
        <taxon>Streptophyta</taxon>
        <taxon>Embryophyta</taxon>
        <taxon>Tracheophyta</taxon>
        <taxon>Spermatophyta</taxon>
        <taxon>Magnoliopsida</taxon>
        <taxon>Liliopsida</taxon>
        <taxon>Poales</taxon>
        <taxon>Poaceae</taxon>
        <taxon>PACMAD clade</taxon>
        <taxon>Panicoideae</taxon>
        <taxon>Panicodae</taxon>
        <taxon>Paniceae</taxon>
        <taxon>Anthephorinae</taxon>
        <taxon>Digitaria</taxon>
    </lineage>
</organism>
<sequence>MIETDKELQSTGPLAPFPILGRVDVGKRRQNGCDHNDDEELPTAAVEVVAGAVLAGGAEHRRVPAEQRSLTFQRRLGKLQLLARDGVPDGQAGLRGSAHRRQDADEDAAVAGVERVPAAEVGVPRAEGGGGREAARGAGVGDVQERAVEAAQHWRRAVALAEAAAEARARDDAAPAPADEGGAGEVGGVVRRGAEQDLLDELVHARHRRRRIHRGDGRRRGFGWGKVEWRRSGKRLSWTGLDWAGRVDVDPGN</sequence>